<dbReference type="InterPro" id="IPR007197">
    <property type="entry name" value="rSAM"/>
</dbReference>
<dbReference type="Pfam" id="PF04055">
    <property type="entry name" value="Radical_SAM"/>
    <property type="match status" value="1"/>
</dbReference>
<dbReference type="Gene3D" id="3.80.30.30">
    <property type="match status" value="1"/>
</dbReference>
<dbReference type="GO" id="GO:0003824">
    <property type="term" value="F:catalytic activity"/>
    <property type="evidence" value="ECO:0007669"/>
    <property type="project" value="InterPro"/>
</dbReference>
<name>A0AB35UQZ0_9FIRM</name>
<evidence type="ECO:0000259" key="4">
    <source>
        <dbReference type="SMART" id="SM00729"/>
    </source>
</evidence>
<keyword evidence="3" id="KW-0411">Iron-sulfur</keyword>
<dbReference type="PANTHER" id="PTHR43432:SF5">
    <property type="entry name" value="ELP3_MIAA_NIFB-LIKE RADICAL SAM CORE DOMAIN-CONTAINING PROTEIN"/>
    <property type="match status" value="1"/>
</dbReference>
<dbReference type="SUPFAM" id="SSF102114">
    <property type="entry name" value="Radical SAM enzymes"/>
    <property type="match status" value="1"/>
</dbReference>
<feature type="domain" description="Elp3/MiaA/NifB-like radical SAM core" evidence="4">
    <location>
        <begin position="22"/>
        <end position="246"/>
    </location>
</feature>
<sequence length="294" mass="33519">MEEIIAKSILQNVSYKAGWFGVDYNMNLYRGCCHGCIYCDSRSSCYGIDHFDTVRIKKDALLILENELRRKRVKGVVGMGAMSDTYNPYEKELQLSRQALMLLDRYGFGLSLETKSDLILRDLDILKSISEHNSAIVKMTITCADDNLAKLIEPNVCPSSKRFEALQTMNEAGIYAGILLMPLLPFINDTSENITAIVKQAKEHKIPFIYPMFGVTLRDNQRDYYLKKADELFPGTAQKMIHAFGSSYNCQVPNARRLYAIFKNACDEAGILYKMSDIIHAYQRKTVEQLHLHL</sequence>
<evidence type="ECO:0000256" key="2">
    <source>
        <dbReference type="ARBA" id="ARBA00023004"/>
    </source>
</evidence>
<dbReference type="Proteomes" id="UP001276902">
    <property type="component" value="Unassembled WGS sequence"/>
</dbReference>
<organism evidence="5 6">
    <name type="scientific">Dielma fastidiosa</name>
    <dbReference type="NCBI Taxonomy" id="1034346"/>
    <lineage>
        <taxon>Bacteria</taxon>
        <taxon>Bacillati</taxon>
        <taxon>Bacillota</taxon>
        <taxon>Erysipelotrichia</taxon>
        <taxon>Erysipelotrichales</taxon>
        <taxon>Erysipelotrichaceae</taxon>
        <taxon>Dielma</taxon>
    </lineage>
</organism>
<dbReference type="SFLD" id="SFLDG01084">
    <property type="entry name" value="Uncharacterised_Radical_SAM_Su"/>
    <property type="match status" value="1"/>
</dbReference>
<dbReference type="InterPro" id="IPR040086">
    <property type="entry name" value="MJ0683-like"/>
</dbReference>
<gene>
    <name evidence="5" type="ORF">MQE39_05185</name>
</gene>
<dbReference type="InterPro" id="IPR006638">
    <property type="entry name" value="Elp3/MiaA/NifB-like_rSAM"/>
</dbReference>
<evidence type="ECO:0000313" key="5">
    <source>
        <dbReference type="EMBL" id="MDY5167515.1"/>
    </source>
</evidence>
<dbReference type="SMART" id="SM00729">
    <property type="entry name" value="Elp3"/>
    <property type="match status" value="1"/>
</dbReference>
<evidence type="ECO:0000256" key="1">
    <source>
        <dbReference type="ARBA" id="ARBA00022723"/>
    </source>
</evidence>
<dbReference type="GO" id="GO:0046872">
    <property type="term" value="F:metal ion binding"/>
    <property type="evidence" value="ECO:0007669"/>
    <property type="project" value="UniProtKB-KW"/>
</dbReference>
<accession>A0AB35UQZ0</accession>
<dbReference type="EMBL" id="JALDAW010000011">
    <property type="protein sequence ID" value="MDY5167515.1"/>
    <property type="molecule type" value="Genomic_DNA"/>
</dbReference>
<keyword evidence="2" id="KW-0408">Iron</keyword>
<keyword evidence="1" id="KW-0479">Metal-binding</keyword>
<dbReference type="CDD" id="cd01335">
    <property type="entry name" value="Radical_SAM"/>
    <property type="match status" value="1"/>
</dbReference>
<proteinExistence type="predicted"/>
<dbReference type="RefSeq" id="WP_320883220.1">
    <property type="nucleotide sequence ID" value="NZ_BAABZA010000001.1"/>
</dbReference>
<evidence type="ECO:0000256" key="3">
    <source>
        <dbReference type="ARBA" id="ARBA00023014"/>
    </source>
</evidence>
<dbReference type="SFLD" id="SFLDS00029">
    <property type="entry name" value="Radical_SAM"/>
    <property type="match status" value="1"/>
</dbReference>
<reference evidence="5" key="1">
    <citation type="submission" date="2022-03" db="EMBL/GenBank/DDBJ databases">
        <title>First case of bacteraemia caused by Dielma fastidiosa in a patient hospitalised with diverticulitis.</title>
        <authorList>
            <person name="Forman-Ankjaer B."/>
            <person name="Hvid-Jensen F."/>
            <person name="Kobel C.M."/>
            <person name="Greve T."/>
        </authorList>
    </citation>
    <scope>NUCLEOTIDE SEQUENCE</scope>
    <source>
        <strain evidence="5">AUH_DF_2021</strain>
    </source>
</reference>
<dbReference type="InterPro" id="IPR058240">
    <property type="entry name" value="rSAM_sf"/>
</dbReference>
<dbReference type="PANTHER" id="PTHR43432">
    <property type="entry name" value="SLR0285 PROTEIN"/>
    <property type="match status" value="1"/>
</dbReference>
<evidence type="ECO:0000313" key="6">
    <source>
        <dbReference type="Proteomes" id="UP001276902"/>
    </source>
</evidence>
<dbReference type="GO" id="GO:0051536">
    <property type="term" value="F:iron-sulfur cluster binding"/>
    <property type="evidence" value="ECO:0007669"/>
    <property type="project" value="UniProtKB-KW"/>
</dbReference>
<comment type="caution">
    <text evidence="5">The sequence shown here is derived from an EMBL/GenBank/DDBJ whole genome shotgun (WGS) entry which is preliminary data.</text>
</comment>
<dbReference type="AlphaFoldDB" id="A0AB35UQZ0"/>
<protein>
    <submittedName>
        <fullName evidence="5">Radical SAM protein</fullName>
    </submittedName>
</protein>